<reference evidence="1 2" key="1">
    <citation type="submission" date="2020-02" db="EMBL/GenBank/DDBJ databases">
        <authorList>
            <person name="Ferguson B K."/>
        </authorList>
    </citation>
    <scope>NUCLEOTIDE SEQUENCE [LARGE SCALE GENOMIC DNA]</scope>
</reference>
<sequence>METKEKKIIKTSLGFKMYRNFSDSPRGSRLCRQRPQQLLRAWKPCSDALSNCSREGDKVKYGKSCGADDDRCCGLLEIKLCIEEDSGAKRIGYG</sequence>
<dbReference type="AlphaFoldDB" id="A0A6H5I283"/>
<gene>
    <name evidence="1" type="ORF">TBRA_LOCUS3316</name>
</gene>
<proteinExistence type="predicted"/>
<dbReference type="Proteomes" id="UP000479190">
    <property type="component" value="Unassembled WGS sequence"/>
</dbReference>
<evidence type="ECO:0000313" key="2">
    <source>
        <dbReference type="Proteomes" id="UP000479190"/>
    </source>
</evidence>
<dbReference type="EMBL" id="CADCXV010000641">
    <property type="protein sequence ID" value="CAB0031345.1"/>
    <property type="molecule type" value="Genomic_DNA"/>
</dbReference>
<accession>A0A6H5I283</accession>
<evidence type="ECO:0000313" key="1">
    <source>
        <dbReference type="EMBL" id="CAB0031345.1"/>
    </source>
</evidence>
<protein>
    <submittedName>
        <fullName evidence="1">Uncharacterized protein</fullName>
    </submittedName>
</protein>
<organism evidence="1 2">
    <name type="scientific">Trichogramma brassicae</name>
    <dbReference type="NCBI Taxonomy" id="86971"/>
    <lineage>
        <taxon>Eukaryota</taxon>
        <taxon>Metazoa</taxon>
        <taxon>Ecdysozoa</taxon>
        <taxon>Arthropoda</taxon>
        <taxon>Hexapoda</taxon>
        <taxon>Insecta</taxon>
        <taxon>Pterygota</taxon>
        <taxon>Neoptera</taxon>
        <taxon>Endopterygota</taxon>
        <taxon>Hymenoptera</taxon>
        <taxon>Apocrita</taxon>
        <taxon>Proctotrupomorpha</taxon>
        <taxon>Chalcidoidea</taxon>
        <taxon>Trichogrammatidae</taxon>
        <taxon>Trichogramma</taxon>
    </lineage>
</organism>
<name>A0A6H5I283_9HYME</name>
<keyword evidence="2" id="KW-1185">Reference proteome</keyword>